<feature type="compositionally biased region" description="Basic and acidic residues" evidence="1">
    <location>
        <begin position="281"/>
        <end position="295"/>
    </location>
</feature>
<feature type="compositionally biased region" description="Polar residues" evidence="1">
    <location>
        <begin position="134"/>
        <end position="143"/>
    </location>
</feature>
<feature type="region of interest" description="Disordered" evidence="1">
    <location>
        <begin position="542"/>
        <end position="685"/>
    </location>
</feature>
<evidence type="ECO:0000313" key="3">
    <source>
        <dbReference type="Proteomes" id="UP000016935"/>
    </source>
</evidence>
<dbReference type="STRING" id="671987.R0K715"/>
<dbReference type="eggNOG" id="ENOG502RIGC">
    <property type="taxonomic scope" value="Eukaryota"/>
</dbReference>
<dbReference type="AlphaFoldDB" id="R0K715"/>
<proteinExistence type="predicted"/>
<feature type="compositionally biased region" description="Basic and acidic residues" evidence="1">
    <location>
        <begin position="1"/>
        <end position="10"/>
    </location>
</feature>
<feature type="compositionally biased region" description="Pro residues" evidence="1">
    <location>
        <begin position="549"/>
        <end position="558"/>
    </location>
</feature>
<dbReference type="Proteomes" id="UP000016935">
    <property type="component" value="Unassembled WGS sequence"/>
</dbReference>
<keyword evidence="3" id="KW-1185">Reference proteome</keyword>
<feature type="compositionally biased region" description="Polar residues" evidence="1">
    <location>
        <begin position="17"/>
        <end position="30"/>
    </location>
</feature>
<feature type="compositionally biased region" description="Basic residues" evidence="1">
    <location>
        <begin position="660"/>
        <end position="669"/>
    </location>
</feature>
<organism evidence="2 3">
    <name type="scientific">Exserohilum turcicum (strain 28A)</name>
    <name type="common">Northern leaf blight fungus</name>
    <name type="synonym">Setosphaeria turcica</name>
    <dbReference type="NCBI Taxonomy" id="671987"/>
    <lineage>
        <taxon>Eukaryota</taxon>
        <taxon>Fungi</taxon>
        <taxon>Dikarya</taxon>
        <taxon>Ascomycota</taxon>
        <taxon>Pezizomycotina</taxon>
        <taxon>Dothideomycetes</taxon>
        <taxon>Pleosporomycetidae</taxon>
        <taxon>Pleosporales</taxon>
        <taxon>Pleosporineae</taxon>
        <taxon>Pleosporaceae</taxon>
        <taxon>Exserohilum</taxon>
    </lineage>
</organism>
<feature type="compositionally biased region" description="Polar residues" evidence="1">
    <location>
        <begin position="174"/>
        <end position="188"/>
    </location>
</feature>
<feature type="region of interest" description="Disordered" evidence="1">
    <location>
        <begin position="701"/>
        <end position="732"/>
    </location>
</feature>
<feature type="compositionally biased region" description="Low complexity" evidence="1">
    <location>
        <begin position="296"/>
        <end position="311"/>
    </location>
</feature>
<feature type="region of interest" description="Disordered" evidence="1">
    <location>
        <begin position="1"/>
        <end position="193"/>
    </location>
</feature>
<dbReference type="RefSeq" id="XP_008023455.1">
    <property type="nucleotide sequence ID" value="XM_008025264.1"/>
</dbReference>
<dbReference type="HOGENOM" id="CLU_353058_0_0_1"/>
<evidence type="ECO:0000313" key="2">
    <source>
        <dbReference type="EMBL" id="EOA88788.1"/>
    </source>
</evidence>
<feature type="region of interest" description="Disordered" evidence="1">
    <location>
        <begin position="272"/>
        <end position="530"/>
    </location>
</feature>
<dbReference type="OrthoDB" id="5415512at2759"/>
<dbReference type="EMBL" id="KB908526">
    <property type="protein sequence ID" value="EOA88788.1"/>
    <property type="molecule type" value="Genomic_DNA"/>
</dbReference>
<feature type="compositionally biased region" description="Basic residues" evidence="1">
    <location>
        <begin position="600"/>
        <end position="611"/>
    </location>
</feature>
<feature type="compositionally biased region" description="Polar residues" evidence="1">
    <location>
        <begin position="479"/>
        <end position="489"/>
    </location>
</feature>
<reference evidence="2 3" key="2">
    <citation type="journal article" date="2013" name="PLoS Genet.">
        <title>Comparative genome structure, secondary metabolite, and effector coding capacity across Cochliobolus pathogens.</title>
        <authorList>
            <person name="Condon B.J."/>
            <person name="Leng Y."/>
            <person name="Wu D."/>
            <person name="Bushley K.E."/>
            <person name="Ohm R.A."/>
            <person name="Otillar R."/>
            <person name="Martin J."/>
            <person name="Schackwitz W."/>
            <person name="Grimwood J."/>
            <person name="MohdZainudin N."/>
            <person name="Xue C."/>
            <person name="Wang R."/>
            <person name="Manning V.A."/>
            <person name="Dhillon B."/>
            <person name="Tu Z.J."/>
            <person name="Steffenson B.J."/>
            <person name="Salamov A."/>
            <person name="Sun H."/>
            <person name="Lowry S."/>
            <person name="LaButti K."/>
            <person name="Han J."/>
            <person name="Copeland A."/>
            <person name="Lindquist E."/>
            <person name="Barry K."/>
            <person name="Schmutz J."/>
            <person name="Baker S.E."/>
            <person name="Ciuffetti L.M."/>
            <person name="Grigoriev I.V."/>
            <person name="Zhong S."/>
            <person name="Turgeon B.G."/>
        </authorList>
    </citation>
    <scope>NUCLEOTIDE SEQUENCE [LARGE SCALE GENOMIC DNA]</scope>
    <source>
        <strain evidence="3">28A</strain>
    </source>
</reference>
<sequence>MANEEQRRAFESYMGRVSSSNTQGQSQAQPVAQYPGSVAQPGNPYLYQQFPGLGVPPAAPTPPPAAPSSVASFQGYQGAYANAGFGQPMYGQNGIPQRPPPLGDAQAQQQTQTQSGLSGSAGYTAQPPPPLTGGSWQYSQADTRMSGGRSGPVTGAMVSPSRHDSQEVVESRSRQTSKNYYYQRNSQAPSGEAPSVEEVVVPVMLCHTCSHCGQMRSAGFHRNNPVVPGKALVSTRCRRCQKKLEDSHHRSSSRYTRIRKCSADEPCDWPREPFRSSTGYDEGRGRQRTREDAYMRRSSSSRPRTVRRVSSQARLGLQALQQPSSDSRRERTVRASSSSPRPSPRYTSEVWPPPDIVRIQPTRSDGAYPAPPEPLPSRAATYDGAWPPPDIVRTQSYRDTERKSLRRQSSRIIELSPSPPPSRPKVVYRSESQERRPTSRSISPVCIVSRGEARSEEAQTRLMSHPRPFRRVVPRPSDETSSNGGNSTPRPRAESPSYSISKASSTPTHEPPYHHRLRRQPSMRETEHSMHVEVGGPRVHFGRNQQVFEPPPPPPQPVEHPARPRYHTHDQTSNTARTSAHYRTYSRSPPPSSQDYNRIHLSHHHQRRRRRSEVSPPPPHRLHDDEIRIARHRHRESSPQLVTRFEELHVRRNTSPGASQRHRASHRHSASPSPSPSPSPERALHRSHSFYRHVSRAEARLPLPRLRSKDRLADDEDEDDDHTDSGSAREAHVLEVRSYKGVDGKARSASFVRERSRARMLAAGSERGGEYADLGRRERVTRVWRDA</sequence>
<reference evidence="2 3" key="1">
    <citation type="journal article" date="2012" name="PLoS Pathog.">
        <title>Diverse lifestyles and strategies of plant pathogenesis encoded in the genomes of eighteen Dothideomycetes fungi.</title>
        <authorList>
            <person name="Ohm R.A."/>
            <person name="Feau N."/>
            <person name="Henrissat B."/>
            <person name="Schoch C.L."/>
            <person name="Horwitz B.A."/>
            <person name="Barry K.W."/>
            <person name="Condon B.J."/>
            <person name="Copeland A.C."/>
            <person name="Dhillon B."/>
            <person name="Glaser F."/>
            <person name="Hesse C.N."/>
            <person name="Kosti I."/>
            <person name="LaButti K."/>
            <person name="Lindquist E.A."/>
            <person name="Lucas S."/>
            <person name="Salamov A.A."/>
            <person name="Bradshaw R.E."/>
            <person name="Ciuffetti L."/>
            <person name="Hamelin R.C."/>
            <person name="Kema G.H.J."/>
            <person name="Lawrence C."/>
            <person name="Scott J.A."/>
            <person name="Spatafora J.W."/>
            <person name="Turgeon B.G."/>
            <person name="de Wit P.J.G.M."/>
            <person name="Zhong S."/>
            <person name="Goodwin S.B."/>
            <person name="Grigoriev I.V."/>
        </authorList>
    </citation>
    <scope>NUCLEOTIDE SEQUENCE [LARGE SCALE GENOMIC DNA]</scope>
    <source>
        <strain evidence="3">28A</strain>
    </source>
</reference>
<evidence type="ECO:0000256" key="1">
    <source>
        <dbReference type="SAM" id="MobiDB-lite"/>
    </source>
</evidence>
<feature type="compositionally biased region" description="Polar residues" evidence="1">
    <location>
        <begin position="496"/>
        <end position="508"/>
    </location>
</feature>
<accession>R0K715</accession>
<feature type="compositionally biased region" description="Basic and acidic residues" evidence="1">
    <location>
        <begin position="723"/>
        <end position="732"/>
    </location>
</feature>
<feature type="compositionally biased region" description="Acidic residues" evidence="1">
    <location>
        <begin position="713"/>
        <end position="722"/>
    </location>
</feature>
<feature type="compositionally biased region" description="Low complexity" evidence="1">
    <location>
        <begin position="105"/>
        <end position="122"/>
    </location>
</feature>
<dbReference type="GeneID" id="19395180"/>
<gene>
    <name evidence="2" type="ORF">SETTUDRAFT_106577</name>
</gene>
<feature type="compositionally biased region" description="Pro residues" evidence="1">
    <location>
        <begin position="57"/>
        <end position="66"/>
    </location>
</feature>
<protein>
    <submittedName>
        <fullName evidence="2">Uncharacterized protein</fullName>
    </submittedName>
</protein>
<name>R0K715_EXST2</name>
<feature type="compositionally biased region" description="Basic and acidic residues" evidence="1">
    <location>
        <begin position="161"/>
        <end position="173"/>
    </location>
</feature>